<keyword evidence="2" id="KW-1185">Reference proteome</keyword>
<name>A0A928VYP2_9CYAN</name>
<evidence type="ECO:0000313" key="2">
    <source>
        <dbReference type="Proteomes" id="UP000621799"/>
    </source>
</evidence>
<gene>
    <name evidence="1" type="ORF">IQ235_18345</name>
</gene>
<accession>A0A928VYP2</accession>
<evidence type="ECO:0000313" key="1">
    <source>
        <dbReference type="EMBL" id="MBE9042724.1"/>
    </source>
</evidence>
<dbReference type="EMBL" id="JADEXN010000419">
    <property type="protein sequence ID" value="MBE9042724.1"/>
    <property type="molecule type" value="Genomic_DNA"/>
</dbReference>
<organism evidence="1 2">
    <name type="scientific">Zarconia navalis LEGE 11467</name>
    <dbReference type="NCBI Taxonomy" id="1828826"/>
    <lineage>
        <taxon>Bacteria</taxon>
        <taxon>Bacillati</taxon>
        <taxon>Cyanobacteriota</taxon>
        <taxon>Cyanophyceae</taxon>
        <taxon>Oscillatoriophycideae</taxon>
        <taxon>Oscillatoriales</taxon>
        <taxon>Oscillatoriales incertae sedis</taxon>
        <taxon>Zarconia</taxon>
        <taxon>Zarconia navalis</taxon>
    </lineage>
</organism>
<protein>
    <submittedName>
        <fullName evidence="1">Uncharacterized protein</fullName>
    </submittedName>
</protein>
<dbReference type="RefSeq" id="WP_264322872.1">
    <property type="nucleotide sequence ID" value="NZ_JADEXN010000419.1"/>
</dbReference>
<reference evidence="1" key="1">
    <citation type="submission" date="2020-10" db="EMBL/GenBank/DDBJ databases">
        <authorList>
            <person name="Castelo-Branco R."/>
            <person name="Eusebio N."/>
            <person name="Adriana R."/>
            <person name="Vieira A."/>
            <person name="Brugerolle De Fraissinette N."/>
            <person name="Rezende De Castro R."/>
            <person name="Schneider M.P."/>
            <person name="Vasconcelos V."/>
            <person name="Leao P.N."/>
        </authorList>
    </citation>
    <scope>NUCLEOTIDE SEQUENCE</scope>
    <source>
        <strain evidence="1">LEGE 11467</strain>
    </source>
</reference>
<dbReference type="Proteomes" id="UP000621799">
    <property type="component" value="Unassembled WGS sequence"/>
</dbReference>
<sequence length="113" mass="13314">MFPKLLNLTLLYVTKEVNQILNELPVYPYQQIFSDSYLRQTLMARVFSQIPNRYIVVDRRKTLPKQSILIQFTTEEQLQIENSIYEAIVDLMSEAIDRVVKSEFQRLSGVDRA</sequence>
<dbReference type="AlphaFoldDB" id="A0A928VYP2"/>
<comment type="caution">
    <text evidence="1">The sequence shown here is derived from an EMBL/GenBank/DDBJ whole genome shotgun (WGS) entry which is preliminary data.</text>
</comment>
<proteinExistence type="predicted"/>